<keyword evidence="2" id="KW-0378">Hydrolase</keyword>
<accession>A0A8T7M627</accession>
<dbReference type="AlphaFoldDB" id="A0A8T7MAX5"/>
<dbReference type="EMBL" id="JACATZ010000003">
    <property type="protein sequence ID" value="NWJ47558.1"/>
    <property type="molecule type" value="Genomic_DNA"/>
</dbReference>
<evidence type="ECO:0000313" key="4">
    <source>
        <dbReference type="EMBL" id="NWJ47558.1"/>
    </source>
</evidence>
<dbReference type="Pfam" id="PF03747">
    <property type="entry name" value="ADP_ribosyl_GH"/>
    <property type="match status" value="1"/>
</dbReference>
<sequence length="327" mass="36126">MLTSQTNLEYRFLGCLLGGAVGDALGFTTENLSPQRIKTKYGRLTEYKVRPGRGYFTDDTQLTIALAETLLEGQGFQSRIFKRKLARWWLVPPRLSGRSIKNASFKCLLGLKNTGSNRPGSGSAMRSAPLALYYYNQESTLFDMTVECSRITHTHPAAIAGALVSTFSIAYCLTHSQLNRQEYLHKIAGVAEQFDKTMSKNLLALEEMLGQPEEEALKELLKNSRATGSPVGDVMMTAVYAFLKHPTDFEQSVLLCVNAGWDTDTMAAINGNISGAFNGVKSIPESWVKGLENGYKGRDYLLELGKSLHSHTSQVKKPNLLFATVHN</sequence>
<feature type="binding site" evidence="3">
    <location>
        <position position="57"/>
    </location>
    <ligand>
        <name>Mg(2+)</name>
        <dbReference type="ChEBI" id="CHEBI:18420"/>
        <label>1</label>
    </ligand>
</feature>
<evidence type="ECO:0000313" key="6">
    <source>
        <dbReference type="EMBL" id="WJW69469.1"/>
    </source>
</evidence>
<organism evidence="5 7">
    <name type="scientific">Candidatus Chlorohelix allophototropha</name>
    <dbReference type="NCBI Taxonomy" id="3003348"/>
    <lineage>
        <taxon>Bacteria</taxon>
        <taxon>Bacillati</taxon>
        <taxon>Chloroflexota</taxon>
        <taxon>Chloroflexia</taxon>
        <taxon>Candidatus Chloroheliales</taxon>
        <taxon>Candidatus Chloroheliaceae</taxon>
        <taxon>Candidatus Chlorohelix</taxon>
    </lineage>
</organism>
<dbReference type="RefSeq" id="WP_341471353.1">
    <property type="nucleotide sequence ID" value="NZ_CP128400.1"/>
</dbReference>
<dbReference type="InterPro" id="IPR050792">
    <property type="entry name" value="ADP-ribosylglycohydrolase"/>
</dbReference>
<feature type="binding site" evidence="3">
    <location>
        <position position="262"/>
    </location>
    <ligand>
        <name>Mg(2+)</name>
        <dbReference type="ChEBI" id="CHEBI:18420"/>
        <label>1</label>
    </ligand>
</feature>
<name>A0A8T7MAX5_9CHLR</name>
<dbReference type="GO" id="GO:0046872">
    <property type="term" value="F:metal ion binding"/>
    <property type="evidence" value="ECO:0007669"/>
    <property type="project" value="UniProtKB-KW"/>
</dbReference>
<evidence type="ECO:0000256" key="3">
    <source>
        <dbReference type="PIRSR" id="PIRSR605502-1"/>
    </source>
</evidence>
<evidence type="ECO:0000313" key="5">
    <source>
        <dbReference type="EMBL" id="NWJ49186.1"/>
    </source>
</evidence>
<dbReference type="EMBL" id="JACATZ010000021">
    <property type="protein sequence ID" value="NWJ49186.1"/>
    <property type="molecule type" value="Genomic_DNA"/>
</dbReference>
<feature type="binding site" evidence="3">
    <location>
        <position position="265"/>
    </location>
    <ligand>
        <name>Mg(2+)</name>
        <dbReference type="ChEBI" id="CHEBI:18420"/>
        <label>1</label>
    </ligand>
</feature>
<keyword evidence="3" id="KW-0460">Magnesium</keyword>
<proteinExistence type="inferred from homology"/>
<protein>
    <submittedName>
        <fullName evidence="5">ADP-ribosylglycohydrolase family protein</fullName>
    </submittedName>
</protein>
<dbReference type="InterPro" id="IPR036705">
    <property type="entry name" value="Ribosyl_crysJ1_sf"/>
</dbReference>
<evidence type="ECO:0000256" key="2">
    <source>
        <dbReference type="ARBA" id="ARBA00022801"/>
    </source>
</evidence>
<feature type="binding site" evidence="3">
    <location>
        <position position="58"/>
    </location>
    <ligand>
        <name>Mg(2+)</name>
        <dbReference type="ChEBI" id="CHEBI:18420"/>
        <label>1</label>
    </ligand>
</feature>
<accession>A0A8T7MAX5</accession>
<evidence type="ECO:0000313" key="8">
    <source>
        <dbReference type="Proteomes" id="UP001431572"/>
    </source>
</evidence>
<comment type="cofactor">
    <cofactor evidence="3">
        <name>Mg(2+)</name>
        <dbReference type="ChEBI" id="CHEBI:18420"/>
    </cofactor>
    <text evidence="3">Binds 2 magnesium ions per subunit.</text>
</comment>
<keyword evidence="8" id="KW-1185">Reference proteome</keyword>
<dbReference type="GO" id="GO:0016787">
    <property type="term" value="F:hydrolase activity"/>
    <property type="evidence" value="ECO:0007669"/>
    <property type="project" value="UniProtKB-KW"/>
</dbReference>
<dbReference type="Gene3D" id="1.10.4080.10">
    <property type="entry name" value="ADP-ribosylation/Crystallin J1"/>
    <property type="match status" value="1"/>
</dbReference>
<feature type="binding site" evidence="3">
    <location>
        <position position="59"/>
    </location>
    <ligand>
        <name>Mg(2+)</name>
        <dbReference type="ChEBI" id="CHEBI:18420"/>
        <label>1</label>
    </ligand>
</feature>
<dbReference type="EMBL" id="CP128400">
    <property type="protein sequence ID" value="WJW69469.1"/>
    <property type="molecule type" value="Genomic_DNA"/>
</dbReference>
<dbReference type="Proteomes" id="UP001431572">
    <property type="component" value="Chromosome 2"/>
</dbReference>
<dbReference type="InterPro" id="IPR005502">
    <property type="entry name" value="Ribosyl_crysJ1"/>
</dbReference>
<evidence type="ECO:0000313" key="7">
    <source>
        <dbReference type="Proteomes" id="UP000521676"/>
    </source>
</evidence>
<evidence type="ECO:0000256" key="1">
    <source>
        <dbReference type="ARBA" id="ARBA00010702"/>
    </source>
</evidence>
<dbReference type="SUPFAM" id="SSF101478">
    <property type="entry name" value="ADP-ribosylglycohydrolase"/>
    <property type="match status" value="1"/>
</dbReference>
<gene>
    <name evidence="4" type="ORF">HXX08_16995</name>
    <name evidence="5" type="ORF">HXX08_25290</name>
    <name evidence="6" type="ORF">OZ401_003082</name>
</gene>
<dbReference type="PANTHER" id="PTHR16222:SF24">
    <property type="entry name" value="ADP-RIBOSYLHYDROLASE ARH3"/>
    <property type="match status" value="1"/>
</dbReference>
<feature type="binding site" evidence="3">
    <location>
        <position position="264"/>
    </location>
    <ligand>
        <name>Mg(2+)</name>
        <dbReference type="ChEBI" id="CHEBI:18420"/>
        <label>1</label>
    </ligand>
</feature>
<keyword evidence="3" id="KW-0479">Metal-binding</keyword>
<dbReference type="Proteomes" id="UP000521676">
    <property type="component" value="Unassembled WGS sequence"/>
</dbReference>
<reference evidence="6" key="2">
    <citation type="journal article" date="2024" name="Nature">
        <title>Anoxygenic phototroph of the Chloroflexota uses a type I reaction centre.</title>
        <authorList>
            <person name="Tsuji J.M."/>
            <person name="Shaw N.A."/>
            <person name="Nagashima S."/>
            <person name="Venkiteswaran J.J."/>
            <person name="Schiff S.L."/>
            <person name="Watanabe T."/>
            <person name="Fukui M."/>
            <person name="Hanada S."/>
            <person name="Tank M."/>
            <person name="Neufeld J.D."/>
        </authorList>
    </citation>
    <scope>NUCLEOTIDE SEQUENCE</scope>
    <source>
        <strain evidence="6">L227-S17</strain>
    </source>
</reference>
<reference evidence="5 7" key="1">
    <citation type="submission" date="2020-06" db="EMBL/GenBank/DDBJ databases">
        <title>Anoxygenic phototrophic Chloroflexota member uses a Type I reaction center.</title>
        <authorList>
            <person name="Tsuji J.M."/>
            <person name="Shaw N.A."/>
            <person name="Nagashima S."/>
            <person name="Venkiteswaran J."/>
            <person name="Schiff S.L."/>
            <person name="Hanada S."/>
            <person name="Tank M."/>
            <person name="Neufeld J.D."/>
        </authorList>
    </citation>
    <scope>NUCLEOTIDE SEQUENCE [LARGE SCALE GENOMIC DNA]</scope>
    <source>
        <strain evidence="5">L227-S17</strain>
    </source>
</reference>
<dbReference type="PANTHER" id="PTHR16222">
    <property type="entry name" value="ADP-RIBOSYLGLYCOHYDROLASE"/>
    <property type="match status" value="1"/>
</dbReference>
<comment type="similarity">
    <text evidence="1">Belongs to the ADP-ribosylglycohydrolase family.</text>
</comment>